<evidence type="ECO:0000256" key="1">
    <source>
        <dbReference type="SAM" id="MobiDB-lite"/>
    </source>
</evidence>
<reference evidence="2" key="1">
    <citation type="submission" date="2023-02" db="EMBL/GenBank/DDBJ databases">
        <title>Colletotrichum kahawae CIFC_Que2 genome sequencing and assembly.</title>
        <authorList>
            <person name="Baroncelli R."/>
        </authorList>
    </citation>
    <scope>NUCLEOTIDE SEQUENCE</scope>
    <source>
        <strain evidence="2">CIFC_Que2</strain>
    </source>
</reference>
<accession>A0AAD9Y117</accession>
<protein>
    <submittedName>
        <fullName evidence="2">Uncharacterized protein</fullName>
    </submittedName>
</protein>
<sequence length="57" mass="6414">MRSCAFCHHNPPSPCQPSVTPRSPSSRQLAPPLYLSQTSQTIRNAFMCERRGKRDIA</sequence>
<feature type="compositionally biased region" description="Polar residues" evidence="1">
    <location>
        <begin position="16"/>
        <end position="28"/>
    </location>
</feature>
<comment type="caution">
    <text evidence="2">The sequence shown here is derived from an EMBL/GenBank/DDBJ whole genome shotgun (WGS) entry which is preliminary data.</text>
</comment>
<evidence type="ECO:0000313" key="2">
    <source>
        <dbReference type="EMBL" id="KAK2731210.1"/>
    </source>
</evidence>
<dbReference type="Proteomes" id="UP001281614">
    <property type="component" value="Unassembled WGS sequence"/>
</dbReference>
<name>A0AAD9Y117_COLKA</name>
<proteinExistence type="predicted"/>
<organism evidence="2 3">
    <name type="scientific">Colletotrichum kahawae</name>
    <name type="common">Coffee berry disease fungus</name>
    <dbReference type="NCBI Taxonomy" id="34407"/>
    <lineage>
        <taxon>Eukaryota</taxon>
        <taxon>Fungi</taxon>
        <taxon>Dikarya</taxon>
        <taxon>Ascomycota</taxon>
        <taxon>Pezizomycotina</taxon>
        <taxon>Sordariomycetes</taxon>
        <taxon>Hypocreomycetidae</taxon>
        <taxon>Glomerellales</taxon>
        <taxon>Glomerellaceae</taxon>
        <taxon>Colletotrichum</taxon>
        <taxon>Colletotrichum gloeosporioides species complex</taxon>
    </lineage>
</organism>
<gene>
    <name evidence="2" type="ORF">CKAH01_09086</name>
</gene>
<feature type="region of interest" description="Disordered" evidence="1">
    <location>
        <begin position="1"/>
        <end position="29"/>
    </location>
</feature>
<evidence type="ECO:0000313" key="3">
    <source>
        <dbReference type="Proteomes" id="UP001281614"/>
    </source>
</evidence>
<keyword evidence="3" id="KW-1185">Reference proteome</keyword>
<dbReference type="EMBL" id="VYYT01000599">
    <property type="protein sequence ID" value="KAK2731210.1"/>
    <property type="molecule type" value="Genomic_DNA"/>
</dbReference>
<dbReference type="AlphaFoldDB" id="A0AAD9Y117"/>